<keyword evidence="5" id="KW-0963">Cytoplasm</keyword>
<evidence type="ECO:0000256" key="4">
    <source>
        <dbReference type="ARBA" id="ARBA00022386"/>
    </source>
</evidence>
<keyword evidence="11" id="KW-0804">Transcription</keyword>
<evidence type="ECO:0000256" key="9">
    <source>
        <dbReference type="ARBA" id="ARBA00023125"/>
    </source>
</evidence>
<evidence type="ECO:0000256" key="6">
    <source>
        <dbReference type="ARBA" id="ARBA00022491"/>
    </source>
</evidence>
<dbReference type="InterPro" id="IPR036421">
    <property type="entry name" value="Fe_dep_repressor_sf"/>
</dbReference>
<evidence type="ECO:0000259" key="15">
    <source>
        <dbReference type="PROSITE" id="PS50944"/>
    </source>
</evidence>
<dbReference type="Gene3D" id="1.10.60.10">
    <property type="entry name" value="Iron dependent repressor, metal binding and dimerisation domain"/>
    <property type="match status" value="1"/>
</dbReference>
<dbReference type="Gene3D" id="2.30.30.90">
    <property type="match status" value="1"/>
</dbReference>
<dbReference type="SUPFAM" id="SSF47979">
    <property type="entry name" value="Iron-dependent repressor protein, dimerization domain"/>
    <property type="match status" value="1"/>
</dbReference>
<dbReference type="RefSeq" id="WP_345225860.1">
    <property type="nucleotide sequence ID" value="NZ_BAABHA010000010.1"/>
</dbReference>
<dbReference type="Pfam" id="PF01325">
    <property type="entry name" value="Fe_dep_repress"/>
    <property type="match status" value="1"/>
</dbReference>
<keyword evidence="12" id="KW-0464">Manganese</keyword>
<gene>
    <name evidence="16" type="ORF">GCM10023186_31720</name>
</gene>
<evidence type="ECO:0000256" key="2">
    <source>
        <dbReference type="ARBA" id="ARBA00007871"/>
    </source>
</evidence>
<reference evidence="17" key="1">
    <citation type="journal article" date="2019" name="Int. J. Syst. Evol. Microbiol.">
        <title>The Global Catalogue of Microorganisms (GCM) 10K type strain sequencing project: providing services to taxonomists for standard genome sequencing and annotation.</title>
        <authorList>
            <consortium name="The Broad Institute Genomics Platform"/>
            <consortium name="The Broad Institute Genome Sequencing Center for Infectious Disease"/>
            <person name="Wu L."/>
            <person name="Ma J."/>
        </authorList>
    </citation>
    <scope>NUCLEOTIDE SEQUENCE [LARGE SCALE GENOMIC DNA]</scope>
    <source>
        <strain evidence="17">JCM 17924</strain>
    </source>
</reference>
<dbReference type="EMBL" id="BAABHA010000010">
    <property type="protein sequence ID" value="GAA4386752.1"/>
    <property type="molecule type" value="Genomic_DNA"/>
</dbReference>
<keyword evidence="17" id="KW-1185">Reference proteome</keyword>
<evidence type="ECO:0000256" key="5">
    <source>
        <dbReference type="ARBA" id="ARBA00022490"/>
    </source>
</evidence>
<dbReference type="PANTHER" id="PTHR33238">
    <property type="entry name" value="IRON (METAL) DEPENDENT REPRESSOR, DTXR FAMILY"/>
    <property type="match status" value="1"/>
</dbReference>
<dbReference type="InterPro" id="IPR001367">
    <property type="entry name" value="Fe_dep_repressor"/>
</dbReference>
<dbReference type="SMART" id="SM00529">
    <property type="entry name" value="HTH_DTXR"/>
    <property type="match status" value="1"/>
</dbReference>
<dbReference type="PROSITE" id="PS50944">
    <property type="entry name" value="HTH_DTXR"/>
    <property type="match status" value="1"/>
</dbReference>
<evidence type="ECO:0000313" key="17">
    <source>
        <dbReference type="Proteomes" id="UP001500454"/>
    </source>
</evidence>
<dbReference type="PANTHER" id="PTHR33238:SF11">
    <property type="entry name" value="TRANSCRIPTIONAL REGULATOR MNTR"/>
    <property type="match status" value="1"/>
</dbReference>
<dbReference type="InterPro" id="IPR007167">
    <property type="entry name" value="Fe-transptr_FeoA-like"/>
</dbReference>
<keyword evidence="10" id="KW-0010">Activator</keyword>
<dbReference type="InterPro" id="IPR036388">
    <property type="entry name" value="WH-like_DNA-bd_sf"/>
</dbReference>
<comment type="caution">
    <text evidence="16">The sequence shown here is derived from an EMBL/GenBank/DDBJ whole genome shotgun (WGS) entry which is preliminary data.</text>
</comment>
<dbReference type="Pfam" id="PF04023">
    <property type="entry name" value="FeoA"/>
    <property type="match status" value="1"/>
</dbReference>
<keyword evidence="7" id="KW-0408">Iron</keyword>
<accession>A0ABP8J8X5</accession>
<feature type="domain" description="HTH dtxR-type" evidence="15">
    <location>
        <begin position="1"/>
        <end position="65"/>
    </location>
</feature>
<protein>
    <recommendedName>
        <fullName evidence="4">Transcriptional regulator MntR</fullName>
    </recommendedName>
    <alternativeName>
        <fullName evidence="14">Manganese transport regulator</fullName>
    </alternativeName>
</protein>
<comment type="similarity">
    <text evidence="2">Belongs to the DtxR/MntR family.</text>
</comment>
<sequence length="222" mass="24703">MPSHTEENYLKTIFKLAEAEPGMEVSTNRIAELLQTKPASVTDMLRRLGEKGLLNYQRYRGVSLTPEGRQLALLTIRKHRLWEVFLVQKLGFAWDEVHDVAEEMEHIQSPLLVRRLDAFLGFPRLDPHGDPIPAEDGGMNRPQLQVLADLAAGATASIVAVKNTAPVFLQHLSKLGLELGTPVTVLDCNAYDQSMLIRIGSSGIERMVSAEVSRNLCVTETY</sequence>
<dbReference type="InterPro" id="IPR022687">
    <property type="entry name" value="HTH_DTXR"/>
</dbReference>
<evidence type="ECO:0000256" key="10">
    <source>
        <dbReference type="ARBA" id="ARBA00023159"/>
    </source>
</evidence>
<comment type="subcellular location">
    <subcellularLocation>
        <location evidence="1">Cytoplasm</location>
    </subcellularLocation>
</comment>
<name>A0ABP8J8X5_9BACT</name>
<evidence type="ECO:0000256" key="14">
    <source>
        <dbReference type="ARBA" id="ARBA00032593"/>
    </source>
</evidence>
<dbReference type="Gene3D" id="1.10.10.10">
    <property type="entry name" value="Winged helix-like DNA-binding domain superfamily/Winged helix DNA-binding domain"/>
    <property type="match status" value="1"/>
</dbReference>
<comment type="subunit">
    <text evidence="3">Homodimer.</text>
</comment>
<dbReference type="Proteomes" id="UP001500454">
    <property type="component" value="Unassembled WGS sequence"/>
</dbReference>
<evidence type="ECO:0000256" key="3">
    <source>
        <dbReference type="ARBA" id="ARBA00011738"/>
    </source>
</evidence>
<keyword evidence="8" id="KW-0805">Transcription regulation</keyword>
<keyword evidence="9" id="KW-0238">DNA-binding</keyword>
<evidence type="ECO:0000256" key="8">
    <source>
        <dbReference type="ARBA" id="ARBA00023015"/>
    </source>
</evidence>
<dbReference type="Pfam" id="PF02742">
    <property type="entry name" value="Fe_dep_repr_C"/>
    <property type="match status" value="1"/>
</dbReference>
<dbReference type="SUPFAM" id="SSF46785">
    <property type="entry name" value="Winged helix' DNA-binding domain"/>
    <property type="match status" value="1"/>
</dbReference>
<evidence type="ECO:0000256" key="11">
    <source>
        <dbReference type="ARBA" id="ARBA00023163"/>
    </source>
</evidence>
<dbReference type="InterPro" id="IPR036390">
    <property type="entry name" value="WH_DNA-bd_sf"/>
</dbReference>
<keyword evidence="6" id="KW-0678">Repressor</keyword>
<evidence type="ECO:0000256" key="13">
    <source>
        <dbReference type="ARBA" id="ARBA00025185"/>
    </source>
</evidence>
<comment type="function">
    <text evidence="13">In the presence of manganese, represses expression of mntH and mntS. Up-regulates expression of mntP.</text>
</comment>
<evidence type="ECO:0000256" key="12">
    <source>
        <dbReference type="ARBA" id="ARBA00023211"/>
    </source>
</evidence>
<evidence type="ECO:0000313" key="16">
    <source>
        <dbReference type="EMBL" id="GAA4386752.1"/>
    </source>
</evidence>
<dbReference type="InterPro" id="IPR038157">
    <property type="entry name" value="FeoA_core_dom"/>
</dbReference>
<evidence type="ECO:0000256" key="7">
    <source>
        <dbReference type="ARBA" id="ARBA00023004"/>
    </source>
</evidence>
<evidence type="ECO:0000256" key="1">
    <source>
        <dbReference type="ARBA" id="ARBA00004496"/>
    </source>
</evidence>
<dbReference type="SUPFAM" id="SSF50037">
    <property type="entry name" value="C-terminal domain of transcriptional repressors"/>
    <property type="match status" value="1"/>
</dbReference>
<dbReference type="InterPro" id="IPR008988">
    <property type="entry name" value="Transcriptional_repressor_C"/>
</dbReference>
<proteinExistence type="inferred from homology"/>
<dbReference type="InterPro" id="IPR050536">
    <property type="entry name" value="DtxR_MntR_Metal-Reg"/>
</dbReference>
<dbReference type="InterPro" id="IPR022689">
    <property type="entry name" value="Iron_dep_repressor"/>
</dbReference>
<organism evidence="16 17">
    <name type="scientific">Hymenobacter koreensis</name>
    <dbReference type="NCBI Taxonomy" id="1084523"/>
    <lineage>
        <taxon>Bacteria</taxon>
        <taxon>Pseudomonadati</taxon>
        <taxon>Bacteroidota</taxon>
        <taxon>Cytophagia</taxon>
        <taxon>Cytophagales</taxon>
        <taxon>Hymenobacteraceae</taxon>
        <taxon>Hymenobacter</taxon>
    </lineage>
</organism>